<comment type="subcellular location">
    <subcellularLocation>
        <location evidence="1">Nucleus</location>
    </subcellularLocation>
</comment>
<name>A0A072PM78_9EURO</name>
<evidence type="ECO:0000256" key="2">
    <source>
        <dbReference type="ARBA" id="ARBA00023015"/>
    </source>
</evidence>
<comment type="caution">
    <text evidence="7">The sequence shown here is derived from an EMBL/GenBank/DDBJ whole genome shotgun (WGS) entry which is preliminary data.</text>
</comment>
<dbReference type="Proteomes" id="UP000027920">
    <property type="component" value="Unassembled WGS sequence"/>
</dbReference>
<evidence type="ECO:0000256" key="1">
    <source>
        <dbReference type="ARBA" id="ARBA00004123"/>
    </source>
</evidence>
<dbReference type="VEuPathDB" id="FungiDB:A1O9_02384"/>
<keyword evidence="4" id="KW-0804">Transcription</keyword>
<feature type="compositionally biased region" description="Basic residues" evidence="6">
    <location>
        <begin position="622"/>
        <end position="632"/>
    </location>
</feature>
<evidence type="ECO:0000256" key="5">
    <source>
        <dbReference type="ARBA" id="ARBA00023242"/>
    </source>
</evidence>
<keyword evidence="3" id="KW-0238">DNA-binding</keyword>
<dbReference type="GO" id="GO:0005634">
    <property type="term" value="C:nucleus"/>
    <property type="evidence" value="ECO:0007669"/>
    <property type="project" value="UniProtKB-SubCell"/>
</dbReference>
<evidence type="ECO:0000256" key="6">
    <source>
        <dbReference type="SAM" id="MobiDB-lite"/>
    </source>
</evidence>
<dbReference type="InterPro" id="IPR051089">
    <property type="entry name" value="prtT"/>
</dbReference>
<evidence type="ECO:0000313" key="8">
    <source>
        <dbReference type="Proteomes" id="UP000027920"/>
    </source>
</evidence>
<dbReference type="GO" id="GO:0000976">
    <property type="term" value="F:transcription cis-regulatory region binding"/>
    <property type="evidence" value="ECO:0007669"/>
    <property type="project" value="TreeGrafter"/>
</dbReference>
<keyword evidence="5" id="KW-0539">Nucleus</keyword>
<protein>
    <recommendedName>
        <fullName evidence="9">Transcription factor domain-containing protein</fullName>
    </recommendedName>
</protein>
<evidence type="ECO:0008006" key="9">
    <source>
        <dbReference type="Google" id="ProtNLM"/>
    </source>
</evidence>
<gene>
    <name evidence="7" type="ORF">A1O9_02384</name>
</gene>
<accession>A0A072PM78</accession>
<dbReference type="AlphaFoldDB" id="A0A072PM78"/>
<evidence type="ECO:0000313" key="7">
    <source>
        <dbReference type="EMBL" id="KEF60822.1"/>
    </source>
</evidence>
<proteinExistence type="predicted"/>
<organism evidence="7 8">
    <name type="scientific">Exophiala aquamarina CBS 119918</name>
    <dbReference type="NCBI Taxonomy" id="1182545"/>
    <lineage>
        <taxon>Eukaryota</taxon>
        <taxon>Fungi</taxon>
        <taxon>Dikarya</taxon>
        <taxon>Ascomycota</taxon>
        <taxon>Pezizomycotina</taxon>
        <taxon>Eurotiomycetes</taxon>
        <taxon>Chaetothyriomycetidae</taxon>
        <taxon>Chaetothyriales</taxon>
        <taxon>Herpotrichiellaceae</taxon>
        <taxon>Exophiala</taxon>
    </lineage>
</organism>
<dbReference type="PANTHER" id="PTHR31845">
    <property type="entry name" value="FINGER DOMAIN PROTEIN, PUTATIVE-RELATED"/>
    <property type="match status" value="1"/>
</dbReference>
<keyword evidence="8" id="KW-1185">Reference proteome</keyword>
<sequence>MNTYVAGKTWPSRPSSTAEWRVWHIYDERVLKESEADGSSLSGAHCVFEELRPRKQRKSAADRATVTALEAKVSDLALQLEQSKRCRQPERRPVALSSSESDAITIDQTHVPVLLNGSNEQTTNHHPLPLPSRQEPQLSMTCGLDGQGKHPISRMLQDGALSYNDATFYLSKYRRMCDYSPFVMISEDSTVDSMAQQRPFLLHAVLAISTQENKDLQRRFESGFRESLLRSVTIEGEKSIDLLQAFVVYLAWYHFFYIPMKQQFNQLLQIAISMCIDMGLDHPPSEAAARKIGLQLEHHYTVGGLKCDRFFSKAARRVYLGCHYLSATSSWIWRKPNNLHCTEYLMECAESLAKDPEYETDVLILPLIQSQTLGDQYHEVFLSSNFDYSRPSCSARTKEKLNTFRTTMDTLLSTNSALDSMTLSLATQFATSHAHEMDHLNPCLSNKHFVPGDLKDWASNISSQHDVLMVCLDAATAFIETFLSLPLTEYPKLSVLQWWGLICNTAFLYRLSLGTPKLRQWNVTIARDAARLELYLELLCYRMQCITGSTSEIATGRDLFSLMCPIFGNVKNTYERLKKLPQSSSAIDEQPVHAKAFTAEGTSVIGGVVDSGTAAQSGGHVSSHHHHHHHHQQANADMMIKPSQCPAFRYWSQAPDLADSDDVDGSELRTPEPVDLNLFLDLDALGNDASWLDDMSHVNWEFNHAPSNMH</sequence>
<dbReference type="GeneID" id="25277328"/>
<keyword evidence="2" id="KW-0805">Transcription regulation</keyword>
<dbReference type="GO" id="GO:0000981">
    <property type="term" value="F:DNA-binding transcription factor activity, RNA polymerase II-specific"/>
    <property type="evidence" value="ECO:0007669"/>
    <property type="project" value="TreeGrafter"/>
</dbReference>
<dbReference type="PANTHER" id="PTHR31845:SF10">
    <property type="entry name" value="ZN(II)2CYS6 TRANSCRIPTION FACTOR (EUROFUNG)"/>
    <property type="match status" value="1"/>
</dbReference>
<dbReference type="STRING" id="1182545.A0A072PM78"/>
<evidence type="ECO:0000256" key="3">
    <source>
        <dbReference type="ARBA" id="ARBA00023125"/>
    </source>
</evidence>
<reference evidence="7 8" key="1">
    <citation type="submission" date="2013-03" db="EMBL/GenBank/DDBJ databases">
        <title>The Genome Sequence of Exophiala aquamarina CBS 119918.</title>
        <authorList>
            <consortium name="The Broad Institute Genomics Platform"/>
            <person name="Cuomo C."/>
            <person name="de Hoog S."/>
            <person name="Gorbushina A."/>
            <person name="Walker B."/>
            <person name="Young S.K."/>
            <person name="Zeng Q."/>
            <person name="Gargeya S."/>
            <person name="Fitzgerald M."/>
            <person name="Haas B."/>
            <person name="Abouelleil A."/>
            <person name="Allen A.W."/>
            <person name="Alvarado L."/>
            <person name="Arachchi H.M."/>
            <person name="Berlin A.M."/>
            <person name="Chapman S.B."/>
            <person name="Gainer-Dewar J."/>
            <person name="Goldberg J."/>
            <person name="Griggs A."/>
            <person name="Gujja S."/>
            <person name="Hansen M."/>
            <person name="Howarth C."/>
            <person name="Imamovic A."/>
            <person name="Ireland A."/>
            <person name="Larimer J."/>
            <person name="McCowan C."/>
            <person name="Murphy C."/>
            <person name="Pearson M."/>
            <person name="Poon T.W."/>
            <person name="Priest M."/>
            <person name="Roberts A."/>
            <person name="Saif S."/>
            <person name="Shea T."/>
            <person name="Sisk P."/>
            <person name="Sykes S."/>
            <person name="Wortman J."/>
            <person name="Nusbaum C."/>
            <person name="Birren B."/>
        </authorList>
    </citation>
    <scope>NUCLEOTIDE SEQUENCE [LARGE SCALE GENOMIC DNA]</scope>
    <source>
        <strain evidence="7 8">CBS 119918</strain>
    </source>
</reference>
<evidence type="ECO:0000256" key="4">
    <source>
        <dbReference type="ARBA" id="ARBA00023163"/>
    </source>
</evidence>
<dbReference type="EMBL" id="AMGV01000002">
    <property type="protein sequence ID" value="KEF60822.1"/>
    <property type="molecule type" value="Genomic_DNA"/>
</dbReference>
<feature type="region of interest" description="Disordered" evidence="6">
    <location>
        <begin position="614"/>
        <end position="635"/>
    </location>
</feature>
<dbReference type="CDD" id="cd12148">
    <property type="entry name" value="fungal_TF_MHR"/>
    <property type="match status" value="1"/>
</dbReference>
<dbReference type="OrthoDB" id="5226580at2759"/>
<dbReference type="HOGENOM" id="CLU_006524_7_2_1"/>
<dbReference type="RefSeq" id="XP_013263412.1">
    <property type="nucleotide sequence ID" value="XM_013407958.1"/>
</dbReference>